<evidence type="ECO:0000256" key="1">
    <source>
        <dbReference type="SAM" id="MobiDB-lite"/>
    </source>
</evidence>
<proteinExistence type="predicted"/>
<dbReference type="EMBL" id="NPEU01000039">
    <property type="protein sequence ID" value="RAI40544.1"/>
    <property type="molecule type" value="Genomic_DNA"/>
</dbReference>
<organism evidence="2 3">
    <name type="scientific">Rhodoplanes elegans</name>
    <dbReference type="NCBI Taxonomy" id="29408"/>
    <lineage>
        <taxon>Bacteria</taxon>
        <taxon>Pseudomonadati</taxon>
        <taxon>Pseudomonadota</taxon>
        <taxon>Alphaproteobacteria</taxon>
        <taxon>Hyphomicrobiales</taxon>
        <taxon>Nitrobacteraceae</taxon>
        <taxon>Rhodoplanes</taxon>
    </lineage>
</organism>
<keyword evidence="3" id="KW-1185">Reference proteome</keyword>
<reference evidence="2 3" key="1">
    <citation type="submission" date="2017-07" db="EMBL/GenBank/DDBJ databases">
        <title>Draft Genome Sequences of Select Purple Nonsulfur Bacteria.</title>
        <authorList>
            <person name="Lasarre B."/>
            <person name="Mckinlay J.B."/>
        </authorList>
    </citation>
    <scope>NUCLEOTIDE SEQUENCE [LARGE SCALE GENOMIC DNA]</scope>
    <source>
        <strain evidence="2 3">DSM 11907</strain>
    </source>
</reference>
<feature type="region of interest" description="Disordered" evidence="1">
    <location>
        <begin position="90"/>
        <end position="113"/>
    </location>
</feature>
<dbReference type="Proteomes" id="UP000248863">
    <property type="component" value="Unassembled WGS sequence"/>
</dbReference>
<gene>
    <name evidence="2" type="ORF">CH338_06035</name>
</gene>
<dbReference type="AlphaFoldDB" id="A0A327KRF2"/>
<comment type="caution">
    <text evidence="2">The sequence shown here is derived from an EMBL/GenBank/DDBJ whole genome shotgun (WGS) entry which is preliminary data.</text>
</comment>
<protein>
    <recommendedName>
        <fullName evidence="4">Late control protein</fullName>
    </recommendedName>
</protein>
<evidence type="ECO:0000313" key="2">
    <source>
        <dbReference type="EMBL" id="RAI40544.1"/>
    </source>
</evidence>
<feature type="non-terminal residue" evidence="2">
    <location>
        <position position="1"/>
    </location>
</feature>
<evidence type="ECO:0000313" key="3">
    <source>
        <dbReference type="Proteomes" id="UP000248863"/>
    </source>
</evidence>
<sequence length="196" mass="20246">ASIKLPYVLRWEASPIDFATRIAAEAGGIVKPAGGKLTVTKRGSGKGVGGTELPPIRVTRIGSAGWRINGTPRPRHGKVVAAWLDPKTGRRKTVEHKAGGKGPPHTLLHPRPSEDEAKRAAQARATELTMATGGGHFIVPFSAANSAGAKVIASGFGDGIDGTWFSESIETTWAKGQPVLSTITVTANPDGKGGGS</sequence>
<accession>A0A327KRF2</accession>
<evidence type="ECO:0008006" key="4">
    <source>
        <dbReference type="Google" id="ProtNLM"/>
    </source>
</evidence>
<dbReference type="RefSeq" id="WP_420853175.1">
    <property type="nucleotide sequence ID" value="NZ_NPEU01000039.1"/>
</dbReference>
<name>A0A327KRF2_9BRAD</name>